<reference evidence="2" key="2">
    <citation type="journal article" date="2015" name="Data Brief">
        <title>Shoot transcriptome of the giant reed, Arundo donax.</title>
        <authorList>
            <person name="Barrero R.A."/>
            <person name="Guerrero F.D."/>
            <person name="Moolhuijzen P."/>
            <person name="Goolsby J.A."/>
            <person name="Tidwell J."/>
            <person name="Bellgard S.E."/>
            <person name="Bellgard M.I."/>
        </authorList>
    </citation>
    <scope>NUCLEOTIDE SEQUENCE</scope>
    <source>
        <tissue evidence="2">Shoot tissue taken approximately 20 cm above the soil surface</tissue>
    </source>
</reference>
<proteinExistence type="predicted"/>
<keyword evidence="1" id="KW-0812">Transmembrane</keyword>
<feature type="transmembrane region" description="Helical" evidence="1">
    <location>
        <begin position="12"/>
        <end position="33"/>
    </location>
</feature>
<evidence type="ECO:0000256" key="1">
    <source>
        <dbReference type="SAM" id="Phobius"/>
    </source>
</evidence>
<keyword evidence="1" id="KW-1133">Transmembrane helix</keyword>
<keyword evidence="1" id="KW-0472">Membrane</keyword>
<reference evidence="2" key="1">
    <citation type="submission" date="2014-09" db="EMBL/GenBank/DDBJ databases">
        <authorList>
            <person name="Magalhaes I.L.F."/>
            <person name="Oliveira U."/>
            <person name="Santos F.R."/>
            <person name="Vidigal T.H.D.A."/>
            <person name="Brescovit A.D."/>
            <person name="Santos A.J."/>
        </authorList>
    </citation>
    <scope>NUCLEOTIDE SEQUENCE</scope>
    <source>
        <tissue evidence="2">Shoot tissue taken approximately 20 cm above the soil surface</tissue>
    </source>
</reference>
<dbReference type="EMBL" id="GBRH01241522">
    <property type="protein sequence ID" value="JAD56373.1"/>
    <property type="molecule type" value="Transcribed_RNA"/>
</dbReference>
<organism evidence="2">
    <name type="scientific">Arundo donax</name>
    <name type="common">Giant reed</name>
    <name type="synonym">Donax arundinaceus</name>
    <dbReference type="NCBI Taxonomy" id="35708"/>
    <lineage>
        <taxon>Eukaryota</taxon>
        <taxon>Viridiplantae</taxon>
        <taxon>Streptophyta</taxon>
        <taxon>Embryophyta</taxon>
        <taxon>Tracheophyta</taxon>
        <taxon>Spermatophyta</taxon>
        <taxon>Magnoliopsida</taxon>
        <taxon>Liliopsida</taxon>
        <taxon>Poales</taxon>
        <taxon>Poaceae</taxon>
        <taxon>PACMAD clade</taxon>
        <taxon>Arundinoideae</taxon>
        <taxon>Arundineae</taxon>
        <taxon>Arundo</taxon>
    </lineage>
</organism>
<sequence length="35" mass="4113">MFPRTCGISGKLIFCLFMLTYFNHFIYLMLSFIGS</sequence>
<protein>
    <submittedName>
        <fullName evidence="2">Uncharacterized protein</fullName>
    </submittedName>
</protein>
<name>A0A0A9B2J7_ARUDO</name>
<accession>A0A0A9B2J7</accession>
<dbReference type="AlphaFoldDB" id="A0A0A9B2J7"/>
<evidence type="ECO:0000313" key="2">
    <source>
        <dbReference type="EMBL" id="JAD56373.1"/>
    </source>
</evidence>